<dbReference type="SMART" id="SM00149">
    <property type="entry name" value="PLCYc"/>
    <property type="match status" value="1"/>
</dbReference>
<comment type="subcellular location">
    <subcellularLocation>
        <location evidence="2">Cytoplasm</location>
    </subcellularLocation>
</comment>
<dbReference type="InterPro" id="IPR035892">
    <property type="entry name" value="C2_domain_sf"/>
</dbReference>
<feature type="region of interest" description="Disordered" evidence="10">
    <location>
        <begin position="1967"/>
        <end position="2030"/>
    </location>
</feature>
<feature type="compositionally biased region" description="Basic residues" evidence="10">
    <location>
        <begin position="603"/>
        <end position="612"/>
    </location>
</feature>
<feature type="domain" description="EF-hand" evidence="13">
    <location>
        <begin position="154"/>
        <end position="189"/>
    </location>
</feature>
<comment type="catalytic activity">
    <reaction evidence="8">
        <text>a 1,2-diacyl-sn-glycero-3-phospho-(1D-myo-inositol-4,5-bisphosphate) + H2O = 1D-myo-inositol 1,4,5-trisphosphate + a 1,2-diacyl-sn-glycerol + H(+)</text>
        <dbReference type="Rhea" id="RHEA:33179"/>
        <dbReference type="ChEBI" id="CHEBI:15377"/>
        <dbReference type="ChEBI" id="CHEBI:15378"/>
        <dbReference type="ChEBI" id="CHEBI:17815"/>
        <dbReference type="ChEBI" id="CHEBI:58456"/>
        <dbReference type="ChEBI" id="CHEBI:203600"/>
        <dbReference type="EC" id="3.1.4.11"/>
    </reaction>
    <physiologicalReaction direction="left-to-right" evidence="8">
        <dbReference type="Rhea" id="RHEA:33180"/>
    </physiologicalReaction>
</comment>
<dbReference type="GO" id="GO:0048015">
    <property type="term" value="P:phosphatidylinositol-mediated signaling"/>
    <property type="evidence" value="ECO:0007669"/>
    <property type="project" value="TreeGrafter"/>
</dbReference>
<dbReference type="SUPFAM" id="SSF49562">
    <property type="entry name" value="C2 domain (Calcium/lipid-binding domain, CaLB)"/>
    <property type="match status" value="1"/>
</dbReference>
<feature type="compositionally biased region" description="Basic and acidic residues" evidence="10">
    <location>
        <begin position="1661"/>
        <end position="1691"/>
    </location>
</feature>
<feature type="compositionally biased region" description="Polar residues" evidence="10">
    <location>
        <begin position="2014"/>
        <end position="2027"/>
    </location>
</feature>
<feature type="compositionally biased region" description="Basic and acidic residues" evidence="10">
    <location>
        <begin position="1869"/>
        <end position="1878"/>
    </location>
</feature>
<evidence type="ECO:0000256" key="2">
    <source>
        <dbReference type="ARBA" id="ARBA00004496"/>
    </source>
</evidence>
<feature type="compositionally biased region" description="Low complexity" evidence="10">
    <location>
        <begin position="1694"/>
        <end position="1704"/>
    </location>
</feature>
<feature type="domain" description="C2" evidence="11">
    <location>
        <begin position="800"/>
        <end position="926"/>
    </location>
</feature>
<dbReference type="SUPFAM" id="SSF50729">
    <property type="entry name" value="PH domain-like"/>
    <property type="match status" value="1"/>
</dbReference>
<dbReference type="InterPro" id="IPR000909">
    <property type="entry name" value="PLipase_C_PInositol-sp_X_dom"/>
</dbReference>
<dbReference type="Gene3D" id="3.20.20.190">
    <property type="entry name" value="Phosphatidylinositol (PI) phosphodiesterase"/>
    <property type="match status" value="1"/>
</dbReference>
<feature type="region of interest" description="Disordered" evidence="10">
    <location>
        <begin position="513"/>
        <end position="583"/>
    </location>
</feature>
<evidence type="ECO:0000256" key="6">
    <source>
        <dbReference type="ARBA" id="ARBA00023098"/>
    </source>
</evidence>
<feature type="compositionally biased region" description="Low complexity" evidence="10">
    <location>
        <begin position="1723"/>
        <end position="1744"/>
    </location>
</feature>
<dbReference type="GO" id="GO:0051209">
    <property type="term" value="P:release of sequestered calcium ion into cytosol"/>
    <property type="evidence" value="ECO:0007669"/>
    <property type="project" value="TreeGrafter"/>
</dbReference>
<evidence type="ECO:0000256" key="8">
    <source>
        <dbReference type="ARBA" id="ARBA00023674"/>
    </source>
</evidence>
<dbReference type="FunFam" id="3.20.20.190:FF:000111">
    <property type="match status" value="1"/>
</dbReference>
<dbReference type="KEGG" id="bbel:109472545"/>
<feature type="compositionally biased region" description="Basic and acidic residues" evidence="10">
    <location>
        <begin position="1429"/>
        <end position="1462"/>
    </location>
</feature>
<reference evidence="15" key="1">
    <citation type="submission" date="2025-08" db="UniProtKB">
        <authorList>
            <consortium name="RefSeq"/>
        </authorList>
    </citation>
    <scope>IDENTIFICATION</scope>
    <source>
        <tissue evidence="15">Gonad</tissue>
    </source>
</reference>
<dbReference type="PANTHER" id="PTHR10336:SF80">
    <property type="entry name" value="C2 DOMAIN-CONTAINING PROTEIN"/>
    <property type="match status" value="1"/>
</dbReference>
<dbReference type="Gene3D" id="2.30.29.30">
    <property type="entry name" value="Pleckstrin-homology domain (PH domain)/Phosphotyrosine-binding domain (PTB)"/>
    <property type="match status" value="1"/>
</dbReference>
<evidence type="ECO:0000256" key="7">
    <source>
        <dbReference type="ARBA" id="ARBA00023224"/>
    </source>
</evidence>
<feature type="compositionally biased region" description="Polar residues" evidence="10">
    <location>
        <begin position="1348"/>
        <end position="1368"/>
    </location>
</feature>
<feature type="compositionally biased region" description="Basic and acidic residues" evidence="10">
    <location>
        <begin position="1409"/>
        <end position="1421"/>
    </location>
</feature>
<feature type="compositionally biased region" description="Basic and acidic residues" evidence="10">
    <location>
        <begin position="1588"/>
        <end position="1626"/>
    </location>
</feature>
<dbReference type="SUPFAM" id="SSF51695">
    <property type="entry name" value="PLC-like phosphodiesterases"/>
    <property type="match status" value="1"/>
</dbReference>
<feature type="compositionally biased region" description="Basic and acidic residues" evidence="10">
    <location>
        <begin position="1219"/>
        <end position="1228"/>
    </location>
</feature>
<keyword evidence="6 9" id="KW-0443">Lipid metabolism</keyword>
<evidence type="ECO:0000256" key="10">
    <source>
        <dbReference type="SAM" id="MobiDB-lite"/>
    </source>
</evidence>
<evidence type="ECO:0000313" key="14">
    <source>
        <dbReference type="Proteomes" id="UP000515135"/>
    </source>
</evidence>
<dbReference type="OrthoDB" id="269822at2759"/>
<dbReference type="InterPro" id="IPR000008">
    <property type="entry name" value="C2_dom"/>
</dbReference>
<dbReference type="Pfam" id="PF09279">
    <property type="entry name" value="EF-hand_like"/>
    <property type="match status" value="1"/>
</dbReference>
<dbReference type="PROSITE" id="PS50008">
    <property type="entry name" value="PIPLC_Y_DOMAIN"/>
    <property type="match status" value="1"/>
</dbReference>
<feature type="compositionally biased region" description="Basic and acidic residues" evidence="10">
    <location>
        <begin position="1634"/>
        <end position="1650"/>
    </location>
</feature>
<dbReference type="EC" id="3.1.4.11" evidence="3 9"/>
<dbReference type="SMART" id="SM00148">
    <property type="entry name" value="PLCXc"/>
    <property type="match status" value="1"/>
</dbReference>
<dbReference type="GO" id="GO:0005737">
    <property type="term" value="C:cytoplasm"/>
    <property type="evidence" value="ECO:0007669"/>
    <property type="project" value="UniProtKB-SubCell"/>
</dbReference>
<proteinExistence type="predicted"/>
<feature type="domain" description="PI-PLC Y-box" evidence="12">
    <location>
        <begin position="686"/>
        <end position="798"/>
    </location>
</feature>
<evidence type="ECO:0000256" key="3">
    <source>
        <dbReference type="ARBA" id="ARBA00012368"/>
    </source>
</evidence>
<dbReference type="FunFam" id="2.30.29.30:FF:000025">
    <property type="entry name" value="Phosphoinositide phospholipase C"/>
    <property type="match status" value="1"/>
</dbReference>
<dbReference type="Pfam" id="PF00387">
    <property type="entry name" value="PI-PLC-Y"/>
    <property type="match status" value="1"/>
</dbReference>
<feature type="region of interest" description="Disordered" evidence="10">
    <location>
        <begin position="602"/>
        <end position="621"/>
    </location>
</feature>
<dbReference type="SUPFAM" id="SSF47473">
    <property type="entry name" value="EF-hand"/>
    <property type="match status" value="1"/>
</dbReference>
<dbReference type="FunFam" id="1.10.238.10:FF:000005">
    <property type="entry name" value="Phosphoinositide phospholipase C"/>
    <property type="match status" value="1"/>
</dbReference>
<evidence type="ECO:0000256" key="4">
    <source>
        <dbReference type="ARBA" id="ARBA00022490"/>
    </source>
</evidence>
<organism evidence="14 15">
    <name type="scientific">Branchiostoma belcheri</name>
    <name type="common">Amphioxus</name>
    <dbReference type="NCBI Taxonomy" id="7741"/>
    <lineage>
        <taxon>Eukaryota</taxon>
        <taxon>Metazoa</taxon>
        <taxon>Chordata</taxon>
        <taxon>Cephalochordata</taxon>
        <taxon>Leptocardii</taxon>
        <taxon>Amphioxiformes</taxon>
        <taxon>Branchiostomatidae</taxon>
        <taxon>Branchiostoma</taxon>
    </lineage>
</organism>
<keyword evidence="4" id="KW-0963">Cytoplasm</keyword>
<dbReference type="RefSeq" id="XP_019627888.1">
    <property type="nucleotide sequence ID" value="XM_019772329.1"/>
</dbReference>
<dbReference type="FunFam" id="3.20.20.190:FF:000123">
    <property type="match status" value="1"/>
</dbReference>
<name>A0A6P4YU71_BRABE</name>
<feature type="compositionally biased region" description="Basic and acidic residues" evidence="10">
    <location>
        <begin position="1008"/>
        <end position="1021"/>
    </location>
</feature>
<dbReference type="GeneID" id="109472545"/>
<feature type="region of interest" description="Disordered" evidence="10">
    <location>
        <begin position="1540"/>
        <end position="1749"/>
    </location>
</feature>
<feature type="region of interest" description="Disordered" evidence="10">
    <location>
        <begin position="2069"/>
        <end position="2106"/>
    </location>
</feature>
<feature type="compositionally biased region" description="Polar residues" evidence="10">
    <location>
        <begin position="1978"/>
        <end position="1998"/>
    </location>
</feature>
<feature type="compositionally biased region" description="Low complexity" evidence="10">
    <location>
        <begin position="998"/>
        <end position="1007"/>
    </location>
</feature>
<feature type="region of interest" description="Disordered" evidence="10">
    <location>
        <begin position="1765"/>
        <end position="1914"/>
    </location>
</feature>
<evidence type="ECO:0000256" key="1">
    <source>
        <dbReference type="ARBA" id="ARBA00001913"/>
    </source>
</evidence>
<evidence type="ECO:0000256" key="5">
    <source>
        <dbReference type="ARBA" id="ARBA00022963"/>
    </source>
</evidence>
<evidence type="ECO:0000259" key="12">
    <source>
        <dbReference type="PROSITE" id="PS50008"/>
    </source>
</evidence>
<keyword evidence="14" id="KW-1185">Reference proteome</keyword>
<dbReference type="Gene3D" id="1.10.238.10">
    <property type="entry name" value="EF-hand"/>
    <property type="match status" value="1"/>
</dbReference>
<evidence type="ECO:0000256" key="9">
    <source>
        <dbReference type="RuleBase" id="RU361133"/>
    </source>
</evidence>
<protein>
    <recommendedName>
        <fullName evidence="3 9">Phosphoinositide phospholipase C</fullName>
        <ecNumber evidence="3 9">3.1.4.11</ecNumber>
    </recommendedName>
</protein>
<sequence length="2119" mass="236823">MSVSPRRPWMPQNYAGQGGSVAGTRPGVLSCLVRLQEGSLLTKLKDGVRSLPKNFYLDEDKSCVRWKPSRKGDNAKIPITYITDVREGLRSGTDPPLNLDPSCCFHLIHGNEGEAIELVARSAEEAGLWVRGLRHLVMEMREESGFEHKPITNWHYQWLLECFSLVDGDRDGRLTWQEAMLLFDRLNIYDTSGKIQDMVQRAVEGPGLLDWEGFLGLYRTISTRQDLVVLLKKYSEGKDFLTAAELAQFLEKEQKVEDCSRGQCLDIIAHCEPREDYMLNGWLGLDGFTNYLMSHHGEIFDSSHHAVHQDMTQPLSHYYIATSHNTYLQGDQLLSESNVDMYAWVLQSGCRCVELDCWDGPEGDPIVYHGYTLTSRVYFRDVIDVINRYAFINNSYPVILCLENHCSLDQQRKMALYLTQILAGKLEVPPLPPGATHLPSPQDLRGKILIMSKKLTPGIPSDTRCGEVSDEDSADEMEEGYKLLPGELMESSCRKHIVESYARSKLATLAKSGKTVAAEKEHHKLPVSPRQRARLALANSPLIRRKRGGSSDHEDSDRQRQRDRSRSRERKAGRSSSFSEADAVDAQDRKFGAKVLSDTFNKLTHRKKKKQPVKPPGLPTLHSQEQLQDVNDIIPDNKEAVVMETHALATAAVGEKAQGQRDLLDVGRGRKGGEKHTRRMLLAKELSDLVWYMGTVSTVDFKSDVPCWQVPSISENKATALSADHAADMAAFTRSHLFRIYPSARRVDSSNYDPQALWNMGCQMVALNYQTEGRMMQLNRARFSANGGCGYTLKPAVMWEDNKSFNPLTTSPLAGVTRRQLTVRVLSGQQLRGVTTASEGPAELRVEVEVLGLGLDYHKEQTRPHSTDGYNPTWDDTMTFNLTLPDLAMVRFTVVCYYDHQQEVIGHRTVPFISLLTGYRHVHMEGHPASVFVHVSVTDYQGKGKYRTGIKNFITRNWSLRQGGSFRETSSAPIIKKPPAVNFTKRLGKLTMPKWHLGSGSDSASTASDEHEHKPAPDTRDANVSVVRGDGSVVSPAVWAAQGKGQGRPTHLTMVRGDGTIASPAIWATPGPGKIPEDQLRLRRRMSPAQTPGDNRCSFIVEDTSIAGFLTELWDQKAQEYKEYVITEETEHPEQGHLDGQSGTVFQQEPIQHVNGQSHTHANATQKAANATPTATTVDQDKVVAKKGVKFEKKRPEMGRAFYIQGTRPKQSSGRSRKDKAPLVHKESYQPPQDNSRTAYKHLQDSGTYMYSAPYRLRQAGTPPMSPAKRPDSSHLFRHASADRLHDEREYTGTERRRRVEGDEYTGTERRRRVEGEQRRAVNIGAVQGYREVAVDVPPEMEERNIHVDSQYSDSPYRRQLQSSTVNPAVQDPSAEDLREGVSRQRKRPPSRSRAERRSRQGPVPSEIVHTESKTSSELEAKTPPQDAAEDKKVKVHDTTEEESKSDDEGTERSKTPTKERSANSSPPIFNKDSPPFVNGLLTEEDLQYLQQAPEDLQRILATEDFTNRTDEYKLLLERAKKSVRLKEIRSRRESYLAAMATEYSPSGKDGGGLGGRSPRGQRRASRPRKAVVKPLQHEEETAPVSDVTEKTEGVSEAKADDKKPRQDKSKEKDDALKQKGDKGDDSVTAETGQVKDEKKMTEDKDKSKDVTTISDLDVEAETKETSAEQKEKQSKKGKTKDIKEKDKEDTTESSDSSSDSPSSPVKTNATFGDSIWDEISDLSEVSESVSSSTSSLDTVIDTTNDSIDQELQSLEEEERRAAEIIGEAKPEKRPDPETTIQQASAKELQPPKDEVEMKKLKEKICKSPTGFAGDGGLESVEVLSDTSSETSIESQNEVTLVEREKISPEDVVTSSTANNEQDTEEDASDRFYAEANKESVATDTKPFQTKPAPASDETECFDTNGKSKSLGDITSEDIHCNKFDSKYKTISKSFITKKMREQKRFSPLRGPVMPKKPLEQELIKLTTFTPEERALPQPTSRLEPKTSTPKKLTFSSRSESRVKHIASRKRTQSESGSQDTEASSFRRTGDAVFVLTAKAEAVPRRNRPPTPPIYQYRHSTGSYIPGYIEGPAPLLEDRGVPEGACSTPGTAPDIVPMASPQGDSKLEEEPEIYFLLNV</sequence>
<feature type="compositionally biased region" description="Basic and acidic residues" evidence="10">
    <location>
        <begin position="549"/>
        <end position="572"/>
    </location>
</feature>
<dbReference type="SMART" id="SM00239">
    <property type="entry name" value="C2"/>
    <property type="match status" value="1"/>
</dbReference>
<keyword evidence="9" id="KW-0378">Hydrolase</keyword>
<dbReference type="Pfam" id="PF00388">
    <property type="entry name" value="PI-PLC-X"/>
    <property type="match status" value="1"/>
</dbReference>
<dbReference type="InterPro" id="IPR001192">
    <property type="entry name" value="PI-PLC_fam"/>
</dbReference>
<feature type="region of interest" description="Disordered" evidence="10">
    <location>
        <begin position="994"/>
        <end position="1023"/>
    </location>
</feature>
<evidence type="ECO:0000259" key="13">
    <source>
        <dbReference type="PROSITE" id="PS50222"/>
    </source>
</evidence>
<dbReference type="Pfam" id="PF00168">
    <property type="entry name" value="C2"/>
    <property type="match status" value="1"/>
</dbReference>
<dbReference type="PRINTS" id="PR00390">
    <property type="entry name" value="PHPHLIPASEC"/>
</dbReference>
<feature type="compositionally biased region" description="Basic and acidic residues" evidence="10">
    <location>
        <begin position="1765"/>
        <end position="1777"/>
    </location>
</feature>
<dbReference type="InterPro" id="IPR017946">
    <property type="entry name" value="PLC-like_Pdiesterase_TIM-brl"/>
</dbReference>
<feature type="compositionally biased region" description="Gly residues" evidence="10">
    <location>
        <begin position="1549"/>
        <end position="1558"/>
    </location>
</feature>
<dbReference type="InterPro" id="IPR015359">
    <property type="entry name" value="PLC_EF-hand-like"/>
</dbReference>
<dbReference type="Gene3D" id="2.60.40.150">
    <property type="entry name" value="C2 domain"/>
    <property type="match status" value="1"/>
</dbReference>
<feature type="region of interest" description="Disordered" evidence="10">
    <location>
        <begin position="1284"/>
        <end position="1317"/>
    </location>
</feature>
<dbReference type="GO" id="GO:0016042">
    <property type="term" value="P:lipid catabolic process"/>
    <property type="evidence" value="ECO:0007669"/>
    <property type="project" value="UniProtKB-KW"/>
</dbReference>
<evidence type="ECO:0000259" key="11">
    <source>
        <dbReference type="PROSITE" id="PS50004"/>
    </source>
</evidence>
<comment type="cofactor">
    <cofactor evidence="1">
        <name>Ca(2+)</name>
        <dbReference type="ChEBI" id="CHEBI:29108"/>
    </cofactor>
</comment>
<dbReference type="InterPro" id="IPR001711">
    <property type="entry name" value="PLipase_C_Pinositol-sp_Y"/>
</dbReference>
<dbReference type="CDD" id="cd08558">
    <property type="entry name" value="PI-PLCc_eukaryota"/>
    <property type="match status" value="1"/>
</dbReference>
<dbReference type="PROSITE" id="PS50222">
    <property type="entry name" value="EF_HAND_2"/>
    <property type="match status" value="1"/>
</dbReference>
<feature type="compositionally biased region" description="Basic residues" evidence="10">
    <location>
        <begin position="1560"/>
        <end position="1572"/>
    </location>
</feature>
<dbReference type="CDD" id="cd00275">
    <property type="entry name" value="C2_PLC_like"/>
    <property type="match status" value="1"/>
</dbReference>
<gene>
    <name evidence="15" type="primary">LOC109472545</name>
</gene>
<dbReference type="InterPro" id="IPR011993">
    <property type="entry name" value="PH-like_dom_sf"/>
</dbReference>
<evidence type="ECO:0000313" key="15">
    <source>
        <dbReference type="RefSeq" id="XP_019627888.1"/>
    </source>
</evidence>
<dbReference type="PROSITE" id="PS50007">
    <property type="entry name" value="PIPLC_X_DOMAIN"/>
    <property type="match status" value="1"/>
</dbReference>
<feature type="compositionally biased region" description="Polar residues" evidence="10">
    <location>
        <begin position="1825"/>
        <end position="1839"/>
    </location>
</feature>
<dbReference type="Proteomes" id="UP000515135">
    <property type="component" value="Unplaced"/>
</dbReference>
<keyword evidence="7" id="KW-0807">Transducer</keyword>
<accession>A0A6P4YU71</accession>
<feature type="compositionally biased region" description="Basic and acidic residues" evidence="10">
    <location>
        <begin position="1790"/>
        <end position="1806"/>
    </location>
</feature>
<dbReference type="GO" id="GO:0004435">
    <property type="term" value="F:phosphatidylinositol-4,5-bisphosphate phospholipase C activity"/>
    <property type="evidence" value="ECO:0007669"/>
    <property type="project" value="UniProtKB-EC"/>
</dbReference>
<feature type="region of interest" description="Disordered" evidence="10">
    <location>
        <begin position="1206"/>
        <end position="1237"/>
    </location>
</feature>
<dbReference type="InterPro" id="IPR002048">
    <property type="entry name" value="EF_hand_dom"/>
</dbReference>
<dbReference type="GO" id="GO:0005509">
    <property type="term" value="F:calcium ion binding"/>
    <property type="evidence" value="ECO:0007669"/>
    <property type="project" value="InterPro"/>
</dbReference>
<dbReference type="PANTHER" id="PTHR10336">
    <property type="entry name" value="PHOSPHOINOSITIDE-SPECIFIC PHOSPHOLIPASE C FAMILY PROTEIN"/>
    <property type="match status" value="1"/>
</dbReference>
<keyword evidence="5 9" id="KW-0442">Lipid degradation</keyword>
<feature type="region of interest" description="Disordered" evidence="10">
    <location>
        <begin position="1336"/>
        <end position="1479"/>
    </location>
</feature>
<dbReference type="GO" id="GO:0046488">
    <property type="term" value="P:phosphatidylinositol metabolic process"/>
    <property type="evidence" value="ECO:0007669"/>
    <property type="project" value="TreeGrafter"/>
</dbReference>
<dbReference type="InterPro" id="IPR011992">
    <property type="entry name" value="EF-hand-dom_pair"/>
</dbReference>
<dbReference type="PROSITE" id="PS50004">
    <property type="entry name" value="C2"/>
    <property type="match status" value="1"/>
</dbReference>